<accession>A0ABX4LM79</accession>
<proteinExistence type="predicted"/>
<reference evidence="3 4" key="1">
    <citation type="submission" date="2017-09" db="EMBL/GenBank/DDBJ databases">
        <authorList>
            <person name="Perez-Cataluna A."/>
            <person name="Figueras M.J."/>
            <person name="Salas-Masso N."/>
        </authorList>
    </citation>
    <scope>NUCLEOTIDE SEQUENCE [LARGE SCALE GENOMIC DNA]</scope>
    <source>
        <strain evidence="3 4">F138-33</strain>
    </source>
</reference>
<feature type="modified residue" description="4-aspartylphosphate" evidence="1">
    <location>
        <position position="66"/>
    </location>
</feature>
<dbReference type="CDD" id="cd17546">
    <property type="entry name" value="REC_hyHK_CKI1_RcsC-like"/>
    <property type="match status" value="1"/>
</dbReference>
<evidence type="ECO:0000313" key="4">
    <source>
        <dbReference type="Proteomes" id="UP000221384"/>
    </source>
</evidence>
<evidence type="ECO:0000259" key="2">
    <source>
        <dbReference type="PROSITE" id="PS50110"/>
    </source>
</evidence>
<name>A0ABX4LM79_9BACT</name>
<dbReference type="SUPFAM" id="SSF52172">
    <property type="entry name" value="CheY-like"/>
    <property type="match status" value="1"/>
</dbReference>
<dbReference type="Proteomes" id="UP000221384">
    <property type="component" value="Unassembled WGS sequence"/>
</dbReference>
<keyword evidence="1" id="KW-0597">Phosphoprotein</keyword>
<evidence type="ECO:0000313" key="3">
    <source>
        <dbReference type="EMBL" id="PHO08959.1"/>
    </source>
</evidence>
<dbReference type="PANTHER" id="PTHR43228:SF1">
    <property type="entry name" value="TWO-COMPONENT RESPONSE REGULATOR ARR22"/>
    <property type="match status" value="1"/>
</dbReference>
<dbReference type="Gene3D" id="3.40.50.2300">
    <property type="match status" value="1"/>
</dbReference>
<dbReference type="RefSeq" id="WP_099335102.1">
    <property type="nucleotide sequence ID" value="NZ_CP042812.1"/>
</dbReference>
<dbReference type="SMART" id="SM00448">
    <property type="entry name" value="REC"/>
    <property type="match status" value="1"/>
</dbReference>
<keyword evidence="4" id="KW-1185">Reference proteome</keyword>
<feature type="domain" description="Response regulatory" evidence="2">
    <location>
        <begin position="17"/>
        <end position="130"/>
    </location>
</feature>
<dbReference type="InterPro" id="IPR052048">
    <property type="entry name" value="ST_Response_Regulator"/>
</dbReference>
<dbReference type="PROSITE" id="PS50110">
    <property type="entry name" value="RESPONSE_REGULATORY"/>
    <property type="match status" value="1"/>
</dbReference>
<evidence type="ECO:0000256" key="1">
    <source>
        <dbReference type="PROSITE-ProRule" id="PRU00169"/>
    </source>
</evidence>
<dbReference type="InterPro" id="IPR011006">
    <property type="entry name" value="CheY-like_superfamily"/>
</dbReference>
<gene>
    <name evidence="3" type="ORF">CPG37_11575</name>
</gene>
<dbReference type="Pfam" id="PF00072">
    <property type="entry name" value="Response_reg"/>
    <property type="match status" value="1"/>
</dbReference>
<comment type="caution">
    <text evidence="3">The sequence shown here is derived from an EMBL/GenBank/DDBJ whole genome shotgun (WGS) entry which is preliminary data.</text>
</comment>
<dbReference type="InterPro" id="IPR001789">
    <property type="entry name" value="Sig_transdc_resp-reg_receiver"/>
</dbReference>
<dbReference type="EMBL" id="NWVW01000016">
    <property type="protein sequence ID" value="PHO08959.1"/>
    <property type="molecule type" value="Genomic_DNA"/>
</dbReference>
<sequence>MIESILAELKFYGKFLSILIVEDEKKIASELHGLLKKIFKKCDVAYDGLEALELYNKNAYDIIVTDINMPKLNGLELTKKIKAKNKNQCILIFSAYIDTFVIDLIDLGINGLILKPFKIDKFFQVLSKNSENIMLKKDFQKAVNGQKYKRVVKKQSDTIVKVDSHKLVSGKNFIDDLKSDSIAWNSIKSQLDELLELIQDFENLIEKIFLNEISNEILEEISFVLERISFILKSTDILLNISEVILQLSEFLYAIKVEELSLEQKEKLKILEYIHDDLSRFIQSVFIEQDTLDIYYLEDSFKSSLEQLKMNILNEKIEEEEIDFF</sequence>
<organism evidence="3 4">
    <name type="scientific">Malaciobacter canalis</name>
    <dbReference type="NCBI Taxonomy" id="1912871"/>
    <lineage>
        <taxon>Bacteria</taxon>
        <taxon>Pseudomonadati</taxon>
        <taxon>Campylobacterota</taxon>
        <taxon>Epsilonproteobacteria</taxon>
        <taxon>Campylobacterales</taxon>
        <taxon>Arcobacteraceae</taxon>
        <taxon>Malaciobacter</taxon>
    </lineage>
</organism>
<protein>
    <recommendedName>
        <fullName evidence="2">Response regulatory domain-containing protein</fullName>
    </recommendedName>
</protein>
<dbReference type="PANTHER" id="PTHR43228">
    <property type="entry name" value="TWO-COMPONENT RESPONSE REGULATOR"/>
    <property type="match status" value="1"/>
</dbReference>